<dbReference type="PROSITE" id="PS51014">
    <property type="entry name" value="COBK_CBIJ"/>
    <property type="match status" value="1"/>
</dbReference>
<evidence type="ECO:0000256" key="2">
    <source>
        <dbReference type="ARBA" id="ARBA00022573"/>
    </source>
</evidence>
<keyword evidence="2" id="KW-0169">Cobalamin biosynthesis</keyword>
<evidence type="ECO:0000313" key="5">
    <source>
        <dbReference type="Proteomes" id="UP001060919"/>
    </source>
</evidence>
<dbReference type="KEGG" id="aup:AsAng_0019110"/>
<protein>
    <submittedName>
        <fullName evidence="4">Precorrin-6A/cobalt-precorrin-6A reductase</fullName>
    </submittedName>
</protein>
<dbReference type="AlphaFoldDB" id="A0A916DSJ0"/>
<dbReference type="Proteomes" id="UP001060919">
    <property type="component" value="Chromosome"/>
</dbReference>
<evidence type="ECO:0000256" key="1">
    <source>
        <dbReference type="ARBA" id="ARBA00004953"/>
    </source>
</evidence>
<evidence type="ECO:0000256" key="3">
    <source>
        <dbReference type="ARBA" id="ARBA00023002"/>
    </source>
</evidence>
<dbReference type="InterPro" id="IPR003723">
    <property type="entry name" value="Precorrin-6x_reduct"/>
</dbReference>
<dbReference type="EMBL" id="AP026867">
    <property type="protein sequence ID" value="BDS11200.1"/>
    <property type="molecule type" value="Genomic_DNA"/>
</dbReference>
<keyword evidence="3" id="KW-0560">Oxidoreductase</keyword>
<comment type="pathway">
    <text evidence="1">Cofactor biosynthesis; adenosylcobalamin biosynthesis.</text>
</comment>
<dbReference type="RefSeq" id="WP_264792403.1">
    <property type="nucleotide sequence ID" value="NZ_AP026867.1"/>
</dbReference>
<dbReference type="Pfam" id="PF02571">
    <property type="entry name" value="CbiJ"/>
    <property type="match status" value="1"/>
</dbReference>
<dbReference type="GO" id="GO:0016994">
    <property type="term" value="F:precorrin-6A reductase activity"/>
    <property type="evidence" value="ECO:0007669"/>
    <property type="project" value="InterPro"/>
</dbReference>
<evidence type="ECO:0000313" key="4">
    <source>
        <dbReference type="EMBL" id="BDS11200.1"/>
    </source>
</evidence>
<organism evidence="4 5">
    <name type="scientific">Aureispira anguillae</name>
    <dbReference type="NCBI Taxonomy" id="2864201"/>
    <lineage>
        <taxon>Bacteria</taxon>
        <taxon>Pseudomonadati</taxon>
        <taxon>Bacteroidota</taxon>
        <taxon>Saprospiria</taxon>
        <taxon>Saprospirales</taxon>
        <taxon>Saprospiraceae</taxon>
        <taxon>Aureispira</taxon>
    </lineage>
</organism>
<reference evidence="4" key="1">
    <citation type="submission" date="2022-09" db="EMBL/GenBank/DDBJ databases">
        <title>Aureispira anguillicida sp. nov., isolated from Leptocephalus of Japanese eel Anguilla japonica.</title>
        <authorList>
            <person name="Yuasa K."/>
            <person name="Mekata T."/>
            <person name="Ikunari K."/>
        </authorList>
    </citation>
    <scope>NUCLEOTIDE SEQUENCE</scope>
    <source>
        <strain evidence="4">EL160426</strain>
    </source>
</reference>
<dbReference type="PANTHER" id="PTHR36925">
    <property type="entry name" value="COBALT-PRECORRIN-6A REDUCTASE"/>
    <property type="match status" value="1"/>
</dbReference>
<proteinExistence type="predicted"/>
<dbReference type="GO" id="GO:0009236">
    <property type="term" value="P:cobalamin biosynthetic process"/>
    <property type="evidence" value="ECO:0007669"/>
    <property type="project" value="UniProtKB-KW"/>
</dbReference>
<dbReference type="PANTHER" id="PTHR36925:SF1">
    <property type="entry name" value="COBALT-PRECORRIN-6A REDUCTASE"/>
    <property type="match status" value="1"/>
</dbReference>
<sequence length="252" mass="28870">MILIFGGTTEGRQVLDLMKQVKKPYHYSTKTAVEYQEDGLGIYRFGALDEQALSNYIQQHAIKWIINAAHPFATLLHNTIDKVSQQLAVPVYRLERVYEERQCNKLVHYTKDYATSLKLLFEQFAGKTLMALSGVQSIPKLEDYWKRHKTFFRILDRASSIELAAYHQFPASQLILGYPNKKNADEKAIYQDYQTGVILTKESGGSGFLATKIAVALELGLPIIIIKRPPMPPYFTEVNNLERLLEEIKKWA</sequence>
<accession>A0A916DSJ0</accession>
<keyword evidence="5" id="KW-1185">Reference proteome</keyword>
<gene>
    <name evidence="4" type="ORF">AsAng_0019110</name>
</gene>
<name>A0A916DSJ0_9BACT</name>